<evidence type="ECO:0000256" key="3">
    <source>
        <dbReference type="ARBA" id="ARBA00022553"/>
    </source>
</evidence>
<dbReference type="PANTHER" id="PTHR14304">
    <property type="entry name" value="CELL DIVISION CYCLE AND APOPTOSIS REGULATOR PROTEIN"/>
    <property type="match status" value="1"/>
</dbReference>
<accession>A0A8D8B7L9</accession>
<dbReference type="SMART" id="SM00513">
    <property type="entry name" value="SAP"/>
    <property type="match status" value="1"/>
</dbReference>
<keyword evidence="8" id="KW-0132">Cell division</keyword>
<dbReference type="InterPro" id="IPR003034">
    <property type="entry name" value="SAP_dom"/>
</dbReference>
<feature type="region of interest" description="Disordered" evidence="6">
    <location>
        <begin position="678"/>
        <end position="759"/>
    </location>
</feature>
<dbReference type="GO" id="GO:0005634">
    <property type="term" value="C:nucleus"/>
    <property type="evidence" value="ECO:0007669"/>
    <property type="project" value="TreeGrafter"/>
</dbReference>
<proteinExistence type="predicted"/>
<feature type="compositionally biased region" description="Polar residues" evidence="6">
    <location>
        <begin position="183"/>
        <end position="203"/>
    </location>
</feature>
<feature type="region of interest" description="Disordered" evidence="6">
    <location>
        <begin position="515"/>
        <end position="644"/>
    </location>
</feature>
<evidence type="ECO:0000256" key="5">
    <source>
        <dbReference type="SAM" id="Coils"/>
    </source>
</evidence>
<dbReference type="Pfam" id="PF14444">
    <property type="entry name" value="S1-like"/>
    <property type="match status" value="1"/>
</dbReference>
<dbReference type="PANTHER" id="PTHR14304:SF11">
    <property type="entry name" value="SAP DOMAIN-CONTAINING PROTEIN"/>
    <property type="match status" value="1"/>
</dbReference>
<dbReference type="SMART" id="SM01122">
    <property type="entry name" value="DBC1"/>
    <property type="match status" value="1"/>
</dbReference>
<dbReference type="InterPro" id="IPR025954">
    <property type="entry name" value="DBC1/CARP1_inactive_NUDIX"/>
</dbReference>
<feature type="compositionally biased region" description="Basic and acidic residues" evidence="6">
    <location>
        <begin position="1245"/>
        <end position="1271"/>
    </location>
</feature>
<feature type="region of interest" description="Disordered" evidence="6">
    <location>
        <begin position="160"/>
        <end position="271"/>
    </location>
</feature>
<feature type="compositionally biased region" description="Acidic residues" evidence="6">
    <location>
        <begin position="743"/>
        <end position="752"/>
    </location>
</feature>
<feature type="compositionally biased region" description="Basic and acidic residues" evidence="6">
    <location>
        <begin position="678"/>
        <end position="689"/>
    </location>
</feature>
<dbReference type="Pfam" id="PF19256">
    <property type="entry name" value="LAIKA"/>
    <property type="match status" value="1"/>
</dbReference>
<dbReference type="Gene3D" id="1.10.720.30">
    <property type="entry name" value="SAP domain"/>
    <property type="match status" value="1"/>
</dbReference>
<dbReference type="EMBL" id="HBUE01059856">
    <property type="protein sequence ID" value="CAG6468127.1"/>
    <property type="molecule type" value="Transcribed_RNA"/>
</dbReference>
<reference evidence="8" key="1">
    <citation type="submission" date="2021-05" db="EMBL/GenBank/DDBJ databases">
        <authorList>
            <person name="Alioto T."/>
            <person name="Alioto T."/>
            <person name="Gomez Garrido J."/>
        </authorList>
    </citation>
    <scope>NUCLEOTIDE SEQUENCE</scope>
</reference>
<dbReference type="InterPro" id="IPR045353">
    <property type="entry name" value="LAIKA"/>
</dbReference>
<dbReference type="InterPro" id="IPR025223">
    <property type="entry name" value="S1-like_RNA-bd_dom"/>
</dbReference>
<dbReference type="SUPFAM" id="SSF68906">
    <property type="entry name" value="SAP domain"/>
    <property type="match status" value="1"/>
</dbReference>
<keyword evidence="4 5" id="KW-0175">Coiled coil</keyword>
<dbReference type="InterPro" id="IPR036361">
    <property type="entry name" value="SAP_dom_sf"/>
</dbReference>
<keyword evidence="2" id="KW-0963">Cytoplasm</keyword>
<dbReference type="GO" id="GO:0005737">
    <property type="term" value="C:cytoplasm"/>
    <property type="evidence" value="ECO:0007669"/>
    <property type="project" value="UniProtKB-SubCell"/>
</dbReference>
<dbReference type="Pfam" id="PF02037">
    <property type="entry name" value="SAP"/>
    <property type="match status" value="1"/>
</dbReference>
<feature type="compositionally biased region" description="Basic and acidic residues" evidence="6">
    <location>
        <begin position="712"/>
        <end position="728"/>
    </location>
</feature>
<feature type="compositionally biased region" description="Low complexity" evidence="6">
    <location>
        <begin position="160"/>
        <end position="172"/>
    </location>
</feature>
<feature type="compositionally biased region" description="Basic and acidic residues" evidence="6">
    <location>
        <begin position="204"/>
        <end position="258"/>
    </location>
</feature>
<sequence>MAFNNKNPPWQRNAGMQAISMGFPQAQPVFNQNIGLQQQQNLSLIPQMGQIYSQTVQYPTSRQINTIAFQNQPQAQPSAQMGGQNASKFNPNQRVFSGTGHVTKVQNDFGFIDEEVFFHKNVCKGAFPKVGDRVLVEAAYNQNMPFKWNATRVQVLQSAASSSGGVGSSSTSRHNMGGGGGYNNSQQMSSGDRSGRNRYSPTRKSPDRHRSSNHDSRQREVDDDDRRRRRDDRDGDRYREKHRDRTPDRERRERERSPVRKQSPKRRKTRPIPRYMVQMPKQLLTQTRVDILELRRRYLTLYIPSDFFTSEVRWIEAFPPNEPFSINNPCAFHVMHKEVEPLVPVSANDLEPADADYLYSAKVMLMATPPMAEFYQKCFATAEDRDRYEDLVHPTRLISFLVGIRGKGETMSIGGPWSPSLDGENPQSDPNVLIKTAIRTCKGLTGIDLSNCSRWYRFVELYYRRSETYHKGRLIPARIETVVIFLPDIRSCQPTRPEWDELHLSYKSHLERIIDSQSSDSPVPPAVAAAPSTEAPEPTASTVTADSPSPPAAAATAAEPAAAADEESTDKTVDTPSSTSDIVKPSAEPAEPAADPKDDTEDDKAADDVVEVTEKEEPEVVILDESDEEEPKKEPTPYAQLDVKKLKVPELRTELQARDLPTDGVKNVLVTRLTKALKEEQEEAEKKQAPEAATGEPKSDDKPAANEETPAQEEKKPTEEKSAEKDSADAATPEDTANPVEKEAEEDFETMDNVDMSEVTVIDEYDSKAEEKTKPEPVKLTEKERQLLEKRYSLPEQPHIIVHPSRTAKSGKFDCAVMSLSVLLDYRPEDSKEHSFEVSMFAELFNEMLTRDFGFNIYKALHMLPAKKEEEKKEKEVTIDLDAVDDKKVNGEGAKDKAGEEDTVKSTNDKDEKDKSKERDTRKRSRFDDPTEDERRRREREKERAKLYTADRELLLSFTYFDVSHCGYIFEKDIEDLFYTIGLHLSRSQIRRLVSKAVTRDSLYYRKLTDKVKEDDDVVEITDEKSPEKEEKDADKAEANADEKKMEVVEKIDDTTAAAAAATTVEIPEAELKEISTGNSNYKEQLKANLQLVLNADAGEDDKPPAKKIKLDATATEDGVPETESGIVSHNGGVVNIPKLLEQMRRLEKSREEAELLLVDLRKQNTELTRSNARANEKIKDQSTDLKNTAKKLAETEQNLREITRKYNEYFSTVSNIYDRVSLVLNRTESSSKRSSSITSSKRGSSRDRSSRKDTKPKDKEADPGKAKENNGADAAPKPSEKKSDDSSDVELVVASSDSKESVETMDVDVASGQNDESAKTAADEKEDAPEEAQKE</sequence>
<evidence type="ECO:0000256" key="1">
    <source>
        <dbReference type="ARBA" id="ARBA00004496"/>
    </source>
</evidence>
<feature type="region of interest" description="Disordered" evidence="6">
    <location>
        <begin position="1227"/>
        <end position="1336"/>
    </location>
</feature>
<dbReference type="GO" id="GO:0006355">
    <property type="term" value="P:regulation of DNA-templated transcription"/>
    <property type="evidence" value="ECO:0007669"/>
    <property type="project" value="InterPro"/>
</dbReference>
<keyword evidence="3" id="KW-0597">Phosphoprotein</keyword>
<dbReference type="Pfam" id="PF14443">
    <property type="entry name" value="DBC1"/>
    <property type="match status" value="1"/>
</dbReference>
<feature type="region of interest" description="Disordered" evidence="6">
    <location>
        <begin position="889"/>
        <end position="943"/>
    </location>
</feature>
<feature type="coiled-coil region" evidence="5">
    <location>
        <begin position="1137"/>
        <end position="1213"/>
    </location>
</feature>
<protein>
    <submittedName>
        <fullName evidence="8">Cell division cycle and apoptosis regulator protein 1</fullName>
    </submittedName>
</protein>
<comment type="subcellular location">
    <subcellularLocation>
        <location evidence="1">Cytoplasm</location>
    </subcellularLocation>
</comment>
<evidence type="ECO:0000256" key="2">
    <source>
        <dbReference type="ARBA" id="ARBA00022490"/>
    </source>
</evidence>
<organism evidence="8">
    <name type="scientific">Culex pipiens</name>
    <name type="common">House mosquito</name>
    <dbReference type="NCBI Taxonomy" id="7175"/>
    <lineage>
        <taxon>Eukaryota</taxon>
        <taxon>Metazoa</taxon>
        <taxon>Ecdysozoa</taxon>
        <taxon>Arthropoda</taxon>
        <taxon>Hexapoda</taxon>
        <taxon>Insecta</taxon>
        <taxon>Pterygota</taxon>
        <taxon>Neoptera</taxon>
        <taxon>Endopterygota</taxon>
        <taxon>Diptera</taxon>
        <taxon>Nematocera</taxon>
        <taxon>Culicoidea</taxon>
        <taxon>Culicidae</taxon>
        <taxon>Culicinae</taxon>
        <taxon>Culicini</taxon>
        <taxon>Culex</taxon>
        <taxon>Culex</taxon>
    </lineage>
</organism>
<feature type="region of interest" description="Disordered" evidence="6">
    <location>
        <begin position="1019"/>
        <end position="1044"/>
    </location>
</feature>
<evidence type="ECO:0000256" key="6">
    <source>
        <dbReference type="SAM" id="MobiDB-lite"/>
    </source>
</evidence>
<feature type="compositionally biased region" description="Low complexity" evidence="6">
    <location>
        <begin position="515"/>
        <end position="563"/>
    </location>
</feature>
<feature type="compositionally biased region" description="Basic residues" evidence="6">
    <location>
        <begin position="262"/>
        <end position="271"/>
    </location>
</feature>
<evidence type="ECO:0000313" key="8">
    <source>
        <dbReference type="EMBL" id="CAG6468127.1"/>
    </source>
</evidence>
<name>A0A8D8B7L9_CULPI</name>
<feature type="compositionally biased region" description="Low complexity" evidence="6">
    <location>
        <begin position="1227"/>
        <end position="1243"/>
    </location>
</feature>
<dbReference type="GO" id="GO:0051301">
    <property type="term" value="P:cell division"/>
    <property type="evidence" value="ECO:0007669"/>
    <property type="project" value="UniProtKB-KW"/>
</dbReference>
<keyword evidence="8" id="KW-0131">Cell cycle</keyword>
<dbReference type="InterPro" id="IPR025224">
    <property type="entry name" value="CCAR1/CCAR2"/>
</dbReference>
<feature type="domain" description="SAP" evidence="7">
    <location>
        <begin position="643"/>
        <end position="677"/>
    </location>
</feature>
<feature type="compositionally biased region" description="Basic and acidic residues" evidence="6">
    <location>
        <begin position="1022"/>
        <end position="1044"/>
    </location>
</feature>
<evidence type="ECO:0000259" key="7">
    <source>
        <dbReference type="PROSITE" id="PS50800"/>
    </source>
</evidence>
<feature type="compositionally biased region" description="Acidic residues" evidence="6">
    <location>
        <begin position="598"/>
        <end position="629"/>
    </location>
</feature>
<dbReference type="PROSITE" id="PS50800">
    <property type="entry name" value="SAP"/>
    <property type="match status" value="1"/>
</dbReference>
<evidence type="ECO:0000256" key="4">
    <source>
        <dbReference type="ARBA" id="ARBA00023054"/>
    </source>
</evidence>
<feature type="compositionally biased region" description="Acidic residues" evidence="6">
    <location>
        <begin position="1325"/>
        <end position="1336"/>
    </location>
</feature>